<dbReference type="PANTHER" id="PTHR36847:SF1">
    <property type="entry name" value="AMIDOLIGASE ENZYME"/>
    <property type="match status" value="1"/>
</dbReference>
<dbReference type="EMBL" id="JAKEKT020000031">
    <property type="protein sequence ID" value="KAL1642760.1"/>
    <property type="molecule type" value="Genomic_DNA"/>
</dbReference>
<sequence>MSSAADIPRENGSDIPLEGNGSDFPIDVDMDGDCDISMGDRSPSASSSSSNFSDASFIPDSGSSCGTPPIATSWDAPQRPKRRAALTNVSPLPHRPPTHPSLTDPSVPLPLTIGIEFEMLFVYEIEAAKADYGLTGPAALPDEKDQRVILMVAQALRDAGVDVSAEPEMEELDEELDDGPEAPFPSFRDPEAKYTSWEIGYDMSAGDMHASWEALFGQTDGPHSEYCPCRREGTQEWGGTEFMRHHRRKGEYGFFGLELRSPKYVGDGWQDDVRRTLEALHELFDDRLFGDSYRLYQHDTTGVHVHVGVGTQTDRYRLPLESVKSFMQLVTGFERITDELHAVTRFDSRGAYCKPPSQNYVGREVVESDGKLGTMLRRCQEIEQVGHVHDMAGFHNRESAYNLQNLRTDEDGEFSAGSLGTIEFRQHRGTLDADEVTAWVEVATSMVRFAHKTALTSNMLSMVKGHAYDPQMGFDPFLRMIGVADKTVDYYGRCLEAGLDCDAREQSSELRGSRLSALTHDLAHRRQQQKQPIYVTQAIILRLLSGDYGLPEEVVSRLLREKYPPVGPASTKYRWSDWWKR</sequence>
<feature type="compositionally biased region" description="Low complexity" evidence="1">
    <location>
        <begin position="42"/>
        <end position="57"/>
    </location>
</feature>
<dbReference type="Proteomes" id="UP001521184">
    <property type="component" value="Unassembled WGS sequence"/>
</dbReference>
<organism evidence="2 3">
    <name type="scientific">Diplodia intermedia</name>
    <dbReference type="NCBI Taxonomy" id="856260"/>
    <lineage>
        <taxon>Eukaryota</taxon>
        <taxon>Fungi</taxon>
        <taxon>Dikarya</taxon>
        <taxon>Ascomycota</taxon>
        <taxon>Pezizomycotina</taxon>
        <taxon>Dothideomycetes</taxon>
        <taxon>Dothideomycetes incertae sedis</taxon>
        <taxon>Botryosphaeriales</taxon>
        <taxon>Botryosphaeriaceae</taxon>
        <taxon>Diplodia</taxon>
    </lineage>
</organism>
<dbReference type="Pfam" id="PF12224">
    <property type="entry name" value="Amidoligase_2"/>
    <property type="match status" value="1"/>
</dbReference>
<keyword evidence="3" id="KW-1185">Reference proteome</keyword>
<evidence type="ECO:0000313" key="3">
    <source>
        <dbReference type="Proteomes" id="UP001521184"/>
    </source>
</evidence>
<protein>
    <recommendedName>
        <fullName evidence="4">Amidoligase enzyme</fullName>
    </recommendedName>
</protein>
<evidence type="ECO:0008006" key="4">
    <source>
        <dbReference type="Google" id="ProtNLM"/>
    </source>
</evidence>
<dbReference type="InterPro" id="IPR022025">
    <property type="entry name" value="Amidoligase_2"/>
</dbReference>
<name>A0ABR3TR59_9PEZI</name>
<proteinExistence type="predicted"/>
<evidence type="ECO:0000256" key="1">
    <source>
        <dbReference type="SAM" id="MobiDB-lite"/>
    </source>
</evidence>
<evidence type="ECO:0000313" key="2">
    <source>
        <dbReference type="EMBL" id="KAL1642760.1"/>
    </source>
</evidence>
<dbReference type="PANTHER" id="PTHR36847">
    <property type="entry name" value="AMIDOLIGASE ENZYME"/>
    <property type="match status" value="1"/>
</dbReference>
<gene>
    <name evidence="2" type="ORF">SLS58_005264</name>
</gene>
<comment type="caution">
    <text evidence="2">The sequence shown here is derived from an EMBL/GenBank/DDBJ whole genome shotgun (WGS) entry which is preliminary data.</text>
</comment>
<reference evidence="2 3" key="1">
    <citation type="journal article" date="2023" name="Plant Dis.">
        <title>First Report of Diplodia intermedia Causing Canker and Dieback Diseases on Apple Trees in Canada.</title>
        <authorList>
            <person name="Ellouze W."/>
            <person name="Ilyukhin E."/>
            <person name="Sulman M."/>
            <person name="Ali S."/>
        </authorList>
    </citation>
    <scope>NUCLEOTIDE SEQUENCE [LARGE SCALE GENOMIC DNA]</scope>
    <source>
        <strain evidence="2 3">M45-28</strain>
    </source>
</reference>
<accession>A0ABR3TR59</accession>
<feature type="region of interest" description="Disordered" evidence="1">
    <location>
        <begin position="1"/>
        <end position="82"/>
    </location>
</feature>